<dbReference type="Pfam" id="PF01909">
    <property type="entry name" value="NTP_transf_2"/>
    <property type="match status" value="1"/>
</dbReference>
<comment type="caution">
    <text evidence="2">The sequence shown here is derived from an EMBL/GenBank/DDBJ whole genome shotgun (WGS) entry which is preliminary data.</text>
</comment>
<dbReference type="RefSeq" id="WP_307376630.1">
    <property type="nucleotide sequence ID" value="NZ_JAUSUW010000016.1"/>
</dbReference>
<keyword evidence="3" id="KW-1185">Reference proteome</keyword>
<dbReference type="SUPFAM" id="SSF81301">
    <property type="entry name" value="Nucleotidyltransferase"/>
    <property type="match status" value="1"/>
</dbReference>
<evidence type="ECO:0000259" key="1">
    <source>
        <dbReference type="Pfam" id="PF01909"/>
    </source>
</evidence>
<dbReference type="Proteomes" id="UP001238496">
    <property type="component" value="Unassembled WGS sequence"/>
</dbReference>
<sequence length="109" mass="12257">MNRMQSLIAERLEPRRAQALRLVDAIIRDAANSGLLIIPIGSLARGEFRIHSDIDLLVRAPLDASRRLRAEQIVANHLRGTDIPYDLIFEADLDADRVEELLHDALHAC</sequence>
<evidence type="ECO:0000313" key="3">
    <source>
        <dbReference type="Proteomes" id="UP001238496"/>
    </source>
</evidence>
<gene>
    <name evidence="2" type="ORF">J2045_004207</name>
</gene>
<organism evidence="2 3">
    <name type="scientific">Peteryoungia aggregata LMG 23059</name>
    <dbReference type="NCBI Taxonomy" id="1368425"/>
    <lineage>
        <taxon>Bacteria</taxon>
        <taxon>Pseudomonadati</taxon>
        <taxon>Pseudomonadota</taxon>
        <taxon>Alphaproteobacteria</taxon>
        <taxon>Hyphomicrobiales</taxon>
        <taxon>Rhizobiaceae</taxon>
        <taxon>Peteryoungia</taxon>
    </lineage>
</organism>
<dbReference type="InterPro" id="IPR002934">
    <property type="entry name" value="Polymerase_NTP_transf_dom"/>
</dbReference>
<reference evidence="2 3" key="1">
    <citation type="submission" date="2023-07" db="EMBL/GenBank/DDBJ databases">
        <title>Genomic Encyclopedia of Type Strains, Phase IV (KMG-IV): sequencing the most valuable type-strain genomes for metagenomic binning, comparative biology and taxonomic classification.</title>
        <authorList>
            <person name="Goeker M."/>
        </authorList>
    </citation>
    <scope>NUCLEOTIDE SEQUENCE [LARGE SCALE GENOMIC DNA]</scope>
    <source>
        <strain evidence="2 3">DSM 1111</strain>
    </source>
</reference>
<protein>
    <submittedName>
        <fullName evidence="2">Nucleotidyltransferase</fullName>
    </submittedName>
</protein>
<dbReference type="InterPro" id="IPR043519">
    <property type="entry name" value="NT_sf"/>
</dbReference>
<accession>A0ABU0GCS7</accession>
<evidence type="ECO:0000313" key="2">
    <source>
        <dbReference type="EMBL" id="MDQ0423155.1"/>
    </source>
</evidence>
<proteinExistence type="predicted"/>
<dbReference type="CDD" id="cd05403">
    <property type="entry name" value="NT_KNTase_like"/>
    <property type="match status" value="1"/>
</dbReference>
<dbReference type="EMBL" id="JAUSUW010000016">
    <property type="protein sequence ID" value="MDQ0423155.1"/>
    <property type="molecule type" value="Genomic_DNA"/>
</dbReference>
<name>A0ABU0GCS7_9HYPH</name>
<feature type="domain" description="Polymerase nucleotidyl transferase" evidence="1">
    <location>
        <begin position="34"/>
        <end position="98"/>
    </location>
</feature>
<dbReference type="Gene3D" id="3.30.460.10">
    <property type="entry name" value="Beta Polymerase, domain 2"/>
    <property type="match status" value="1"/>
</dbReference>